<evidence type="ECO:0000313" key="2">
    <source>
        <dbReference type="Proteomes" id="UP001596410"/>
    </source>
</evidence>
<sequence>MKETIDTIHPDLRNKIDKELSGLTFTKNFRSATAEEWYIFLPSFVDPVTKGAVGKVIIQYNLYGNKDVFINTTIIFDDPELYKEEIHPLVYSVSDKIVNRLVGYADTLLSVHAGSNSYNAEYKE</sequence>
<protein>
    <submittedName>
        <fullName evidence="1">Uncharacterized protein</fullName>
    </submittedName>
</protein>
<keyword evidence="2" id="KW-1185">Reference proteome</keyword>
<dbReference type="Proteomes" id="UP001596410">
    <property type="component" value="Unassembled WGS sequence"/>
</dbReference>
<reference evidence="2" key="1">
    <citation type="journal article" date="2019" name="Int. J. Syst. Evol. Microbiol.">
        <title>The Global Catalogue of Microorganisms (GCM) 10K type strain sequencing project: providing services to taxonomists for standard genome sequencing and annotation.</title>
        <authorList>
            <consortium name="The Broad Institute Genomics Platform"/>
            <consortium name="The Broad Institute Genome Sequencing Center for Infectious Disease"/>
            <person name="Wu L."/>
            <person name="Ma J."/>
        </authorList>
    </citation>
    <scope>NUCLEOTIDE SEQUENCE [LARGE SCALE GENOMIC DNA]</scope>
    <source>
        <strain evidence="2">CGMCC 4.1621</strain>
    </source>
</reference>
<dbReference type="EMBL" id="JBHSZV010000013">
    <property type="protein sequence ID" value="MFC7061459.1"/>
    <property type="molecule type" value="Genomic_DNA"/>
</dbReference>
<evidence type="ECO:0000313" key="1">
    <source>
        <dbReference type="EMBL" id="MFC7061459.1"/>
    </source>
</evidence>
<comment type="caution">
    <text evidence="1">The sequence shown here is derived from an EMBL/GenBank/DDBJ whole genome shotgun (WGS) entry which is preliminary data.</text>
</comment>
<organism evidence="1 2">
    <name type="scientific">Halobacillus seohaensis</name>
    <dbReference type="NCBI Taxonomy" id="447421"/>
    <lineage>
        <taxon>Bacteria</taxon>
        <taxon>Bacillati</taxon>
        <taxon>Bacillota</taxon>
        <taxon>Bacilli</taxon>
        <taxon>Bacillales</taxon>
        <taxon>Bacillaceae</taxon>
        <taxon>Halobacillus</taxon>
    </lineage>
</organism>
<proteinExistence type="predicted"/>
<accession>A0ABW2EM36</accession>
<dbReference type="RefSeq" id="WP_204710971.1">
    <property type="nucleotide sequence ID" value="NZ_JBHSZV010000013.1"/>
</dbReference>
<gene>
    <name evidence="1" type="ORF">ACFQIC_06245</name>
</gene>
<name>A0ABW2EM36_9BACI</name>